<organism evidence="1 2">
    <name type="scientific">Macrolepiota fuliginosa MF-IS2</name>
    <dbReference type="NCBI Taxonomy" id="1400762"/>
    <lineage>
        <taxon>Eukaryota</taxon>
        <taxon>Fungi</taxon>
        <taxon>Dikarya</taxon>
        <taxon>Basidiomycota</taxon>
        <taxon>Agaricomycotina</taxon>
        <taxon>Agaricomycetes</taxon>
        <taxon>Agaricomycetidae</taxon>
        <taxon>Agaricales</taxon>
        <taxon>Agaricineae</taxon>
        <taxon>Agaricaceae</taxon>
        <taxon>Macrolepiota</taxon>
    </lineage>
</organism>
<evidence type="ECO:0000313" key="1">
    <source>
        <dbReference type="EMBL" id="KAF9450217.1"/>
    </source>
</evidence>
<protein>
    <submittedName>
        <fullName evidence="1">Uncharacterized protein</fullName>
    </submittedName>
</protein>
<dbReference type="EMBL" id="MU151110">
    <property type="protein sequence ID" value="KAF9450217.1"/>
    <property type="molecule type" value="Genomic_DNA"/>
</dbReference>
<comment type="caution">
    <text evidence="1">The sequence shown here is derived from an EMBL/GenBank/DDBJ whole genome shotgun (WGS) entry which is preliminary data.</text>
</comment>
<name>A0A9P6C3L2_9AGAR</name>
<keyword evidence="2" id="KW-1185">Reference proteome</keyword>
<gene>
    <name evidence="1" type="ORF">P691DRAFT_493502</name>
</gene>
<accession>A0A9P6C3L2</accession>
<dbReference type="AlphaFoldDB" id="A0A9P6C3L2"/>
<reference evidence="1" key="1">
    <citation type="submission" date="2020-11" db="EMBL/GenBank/DDBJ databases">
        <authorList>
            <consortium name="DOE Joint Genome Institute"/>
            <person name="Ahrendt S."/>
            <person name="Riley R."/>
            <person name="Andreopoulos W."/>
            <person name="Labutti K."/>
            <person name="Pangilinan J."/>
            <person name="Ruiz-Duenas F.J."/>
            <person name="Barrasa J.M."/>
            <person name="Sanchez-Garcia M."/>
            <person name="Camarero S."/>
            <person name="Miyauchi S."/>
            <person name="Serrano A."/>
            <person name="Linde D."/>
            <person name="Babiker R."/>
            <person name="Drula E."/>
            <person name="Ayuso-Fernandez I."/>
            <person name="Pacheco R."/>
            <person name="Padilla G."/>
            <person name="Ferreira P."/>
            <person name="Barriuso J."/>
            <person name="Kellner H."/>
            <person name="Castanera R."/>
            <person name="Alfaro M."/>
            <person name="Ramirez L."/>
            <person name="Pisabarro A.G."/>
            <person name="Kuo A."/>
            <person name="Tritt A."/>
            <person name="Lipzen A."/>
            <person name="He G."/>
            <person name="Yan M."/>
            <person name="Ng V."/>
            <person name="Cullen D."/>
            <person name="Martin F."/>
            <person name="Rosso M.-N."/>
            <person name="Henrissat B."/>
            <person name="Hibbett D."/>
            <person name="Martinez A.T."/>
            <person name="Grigoriev I.V."/>
        </authorList>
    </citation>
    <scope>NUCLEOTIDE SEQUENCE</scope>
    <source>
        <strain evidence="1">MF-IS2</strain>
    </source>
</reference>
<dbReference type="Proteomes" id="UP000807342">
    <property type="component" value="Unassembled WGS sequence"/>
</dbReference>
<evidence type="ECO:0000313" key="2">
    <source>
        <dbReference type="Proteomes" id="UP000807342"/>
    </source>
</evidence>
<sequence length="269" mass="29760">MPSYKNTKPLSCPHLRSPRPDPYLGHGPISLQLSGYITSNPSLHCPSSGPAPISPSLGVGLPMQREPLDIFIARIIHISQVPTVVPDAALYILSATTHHHGRSRPICPSHTFSSIFHTSSLAHLFSHHPVRSPFSRTRKPHWVGHHYFLAAFMVAVRMYENLHPYSIPHLDYGTLSLLSGVPHHELKTMCEAMSGSLDRLARIYVVNLLQDRAVPLHDSVLLSPGYSSGCKPEETGSRHEGKGLQSGWEETYWEEPELTPLAGPSFLNV</sequence>
<proteinExistence type="predicted"/>